<dbReference type="SMART" id="SM00020">
    <property type="entry name" value="Tryp_SPc"/>
    <property type="match status" value="1"/>
</dbReference>
<proteinExistence type="inferred from homology"/>
<dbReference type="InterPro" id="IPR001254">
    <property type="entry name" value="Trypsin_dom"/>
</dbReference>
<dbReference type="SUPFAM" id="SSF50494">
    <property type="entry name" value="Trypsin-like serine proteases"/>
    <property type="match status" value="4"/>
</dbReference>
<organism evidence="3 4">
    <name type="scientific">Anopheles dirus</name>
    <dbReference type="NCBI Taxonomy" id="7168"/>
    <lineage>
        <taxon>Eukaryota</taxon>
        <taxon>Metazoa</taxon>
        <taxon>Ecdysozoa</taxon>
        <taxon>Arthropoda</taxon>
        <taxon>Hexapoda</taxon>
        <taxon>Insecta</taxon>
        <taxon>Pterygota</taxon>
        <taxon>Neoptera</taxon>
        <taxon>Endopterygota</taxon>
        <taxon>Diptera</taxon>
        <taxon>Nematocera</taxon>
        <taxon>Culicoidea</taxon>
        <taxon>Culicidae</taxon>
        <taxon>Anophelinae</taxon>
        <taxon>Anopheles</taxon>
    </lineage>
</organism>
<dbReference type="GO" id="GO:0006508">
    <property type="term" value="P:proteolysis"/>
    <property type="evidence" value="ECO:0007669"/>
    <property type="project" value="InterPro"/>
</dbReference>
<dbReference type="Gene3D" id="2.40.10.10">
    <property type="entry name" value="Trypsin-like serine proteases"/>
    <property type="match status" value="4"/>
</dbReference>
<dbReference type="Pfam" id="PF00089">
    <property type="entry name" value="Trypsin"/>
    <property type="match status" value="4"/>
</dbReference>
<sequence length="964" mass="111669">MSKYVQPVCVWNLNDQEYPIIGENGTIVGFGLTENDTVSNHLKKGLVSVVEPLECIENDRRGFAYVLTSEMICGKGQNGVSACNGDSGGGMFFEVSGKWFVRGLVSFTPGRENNSLLCDGIRNTVFSDVARYEGWINQYIDPRVVHDVNEVIVDYDEKLKLFDFDTCGTTNYPFYPYGLLKKQSGFAMEKPCFVTLISRWYAVGPARCFSNNRDRHEVDGFGQIRQIERVMIHPKFDSATYANDIALIELTRPLNDRRISPICLPIMPEMRIKKIDNLFQWEGNSVTVLSHNDCKARNTVLRSVLPDNQDCGELELDSMEIFEGYDDFDGISLHQVQTRGDKKQMFLRGVQTLGYYTNTSMTLAFIDTNDYIDWILHRMRFIDREENEDRLSLYSEESKEPEWKSDNKWLDISECGSIDDYYREQIRSHVPWIGWLHINRNVTIAELSHGAVATLIHRRFALAAAAIMENKEQWRFLTLGALSNYYSCRTDYCEDLIQELDVREITIHPNYTKHPRRNDIALIEVWPEIYEYHEYIRPICLPWTKNLPRNQLKQINSTSCQRRFMLNHYHVEEEDISICTIYADGEEPAAIVPGAPLQDEMVLANSDERQWFLRGLSYDHLERKRMTDERTTHIPQLFTDINPFIDWIAEEVKRVYDERSRMLSKARSKAEHLKSDQVFLSAIRNTEKRRLFDFETCGADIREAPGKEVTRNIPWLGLIHRTNEIGEAHACGVILISDRYGISTASCAVNYTGNVVFPYGEATYHYSIQKIIAHPEYRAGDLNHNIAVIQLQKSANLLNPICLPIIDEIRTLGYNRTGLSTLWYNYYRYKEFLSVLQLHSVGDRYVDSIYCQFYRNESTSKFERQQSMPLHSNSSICISSSQHYSFRGLESKVEGSPIFSEHVLNGVKRLFLRGISLQSGRMKPFASMFYLEIDGFLDWILDNMNDTLRLNEIPFDLREKLLFN</sequence>
<feature type="domain" description="Peptidase S1" evidence="2">
    <location>
        <begin position="416"/>
        <end position="653"/>
    </location>
</feature>
<dbReference type="PANTHER" id="PTHR24260">
    <property type="match status" value="1"/>
</dbReference>
<evidence type="ECO:0000313" key="3">
    <source>
        <dbReference type="EnsemblMetazoa" id="ADIR011508-PA"/>
    </source>
</evidence>
<dbReference type="GO" id="GO:0004252">
    <property type="term" value="F:serine-type endopeptidase activity"/>
    <property type="evidence" value="ECO:0007669"/>
    <property type="project" value="InterPro"/>
</dbReference>
<dbReference type="AlphaFoldDB" id="A0A182NV07"/>
<feature type="domain" description="Peptidase S1" evidence="2">
    <location>
        <begin position="1"/>
        <end position="141"/>
    </location>
</feature>
<evidence type="ECO:0000256" key="1">
    <source>
        <dbReference type="ARBA" id="ARBA00024195"/>
    </source>
</evidence>
<dbReference type="InterPro" id="IPR043504">
    <property type="entry name" value="Peptidase_S1_PA_chymotrypsin"/>
</dbReference>
<accession>A0A182NV07</accession>
<dbReference type="PROSITE" id="PS50240">
    <property type="entry name" value="TRYPSIN_DOM"/>
    <property type="match status" value="4"/>
</dbReference>
<dbReference type="EnsemblMetazoa" id="ADIR011508-RA">
    <property type="protein sequence ID" value="ADIR011508-PA"/>
    <property type="gene ID" value="ADIR011508"/>
</dbReference>
<evidence type="ECO:0000313" key="4">
    <source>
        <dbReference type="Proteomes" id="UP000075884"/>
    </source>
</evidence>
<dbReference type="InterPro" id="IPR051333">
    <property type="entry name" value="CLIP_Serine_Protease"/>
</dbReference>
<protein>
    <recommendedName>
        <fullName evidence="2">Peptidase S1 domain-containing protein</fullName>
    </recommendedName>
</protein>
<dbReference type="InterPro" id="IPR009003">
    <property type="entry name" value="Peptidase_S1_PA"/>
</dbReference>
<keyword evidence="4" id="KW-1185">Reference proteome</keyword>
<feature type="domain" description="Peptidase S1" evidence="2">
    <location>
        <begin position="152"/>
        <end position="380"/>
    </location>
</feature>
<reference evidence="3" key="2">
    <citation type="submission" date="2020-05" db="UniProtKB">
        <authorList>
            <consortium name="EnsemblMetazoa"/>
        </authorList>
    </citation>
    <scope>IDENTIFICATION</scope>
    <source>
        <strain evidence="3">WRAIR2</strain>
    </source>
</reference>
<dbReference type="PANTHER" id="PTHR24260:SF136">
    <property type="entry name" value="GH08193P-RELATED"/>
    <property type="match status" value="1"/>
</dbReference>
<dbReference type="STRING" id="7168.A0A182NV07"/>
<reference evidence="4" key="1">
    <citation type="submission" date="2013-03" db="EMBL/GenBank/DDBJ databases">
        <title>The Genome Sequence of Anopheles dirus WRAIR2.</title>
        <authorList>
            <consortium name="The Broad Institute Genomics Platform"/>
            <person name="Neafsey D.E."/>
            <person name="Walton C."/>
            <person name="Walker B."/>
            <person name="Young S.K."/>
            <person name="Zeng Q."/>
            <person name="Gargeya S."/>
            <person name="Fitzgerald M."/>
            <person name="Haas B."/>
            <person name="Abouelleil A."/>
            <person name="Allen A.W."/>
            <person name="Alvarado L."/>
            <person name="Arachchi H.M."/>
            <person name="Berlin A.M."/>
            <person name="Chapman S.B."/>
            <person name="Gainer-Dewar J."/>
            <person name="Goldberg J."/>
            <person name="Griggs A."/>
            <person name="Gujja S."/>
            <person name="Hansen M."/>
            <person name="Howarth C."/>
            <person name="Imamovic A."/>
            <person name="Ireland A."/>
            <person name="Larimer J."/>
            <person name="McCowan C."/>
            <person name="Murphy C."/>
            <person name="Pearson M."/>
            <person name="Poon T.W."/>
            <person name="Priest M."/>
            <person name="Roberts A."/>
            <person name="Saif S."/>
            <person name="Shea T."/>
            <person name="Sisk P."/>
            <person name="Sykes S."/>
            <person name="Wortman J."/>
            <person name="Nusbaum C."/>
            <person name="Birren B."/>
        </authorList>
    </citation>
    <scope>NUCLEOTIDE SEQUENCE [LARGE SCALE GENOMIC DNA]</scope>
    <source>
        <strain evidence="4">WRAIR2</strain>
    </source>
</reference>
<dbReference type="Proteomes" id="UP000075884">
    <property type="component" value="Unassembled WGS sequence"/>
</dbReference>
<dbReference type="VEuPathDB" id="VectorBase:ADIR011508"/>
<name>A0A182NV07_9DIPT</name>
<comment type="similarity">
    <text evidence="1">Belongs to the peptidase S1 family. CLIP subfamily.</text>
</comment>
<evidence type="ECO:0000259" key="2">
    <source>
        <dbReference type="PROSITE" id="PS50240"/>
    </source>
</evidence>
<feature type="domain" description="Peptidase S1" evidence="2">
    <location>
        <begin position="696"/>
        <end position="945"/>
    </location>
</feature>